<organism evidence="1 2">
    <name type="scientific">Favolaschia claudopus</name>
    <dbReference type="NCBI Taxonomy" id="2862362"/>
    <lineage>
        <taxon>Eukaryota</taxon>
        <taxon>Fungi</taxon>
        <taxon>Dikarya</taxon>
        <taxon>Basidiomycota</taxon>
        <taxon>Agaricomycotina</taxon>
        <taxon>Agaricomycetes</taxon>
        <taxon>Agaricomycetidae</taxon>
        <taxon>Agaricales</taxon>
        <taxon>Marasmiineae</taxon>
        <taxon>Mycenaceae</taxon>
        <taxon>Favolaschia</taxon>
    </lineage>
</organism>
<keyword evidence="2" id="KW-1185">Reference proteome</keyword>
<evidence type="ECO:0000313" key="2">
    <source>
        <dbReference type="Proteomes" id="UP001362999"/>
    </source>
</evidence>
<reference evidence="1 2" key="1">
    <citation type="journal article" date="2024" name="J Genomics">
        <title>Draft genome sequencing and assembly of Favolaschia claudopus CIRM-BRFM 2984 isolated from oak limbs.</title>
        <authorList>
            <person name="Navarro D."/>
            <person name="Drula E."/>
            <person name="Chaduli D."/>
            <person name="Cazenave R."/>
            <person name="Ahrendt S."/>
            <person name="Wang J."/>
            <person name="Lipzen A."/>
            <person name="Daum C."/>
            <person name="Barry K."/>
            <person name="Grigoriev I.V."/>
            <person name="Favel A."/>
            <person name="Rosso M.N."/>
            <person name="Martin F."/>
        </authorList>
    </citation>
    <scope>NUCLEOTIDE SEQUENCE [LARGE SCALE GENOMIC DNA]</scope>
    <source>
        <strain evidence="1 2">CIRM-BRFM 2984</strain>
    </source>
</reference>
<name>A0AAV9ZTZ3_9AGAR</name>
<gene>
    <name evidence="1" type="ORF">R3P38DRAFT_2803347</name>
</gene>
<proteinExistence type="predicted"/>
<protein>
    <submittedName>
        <fullName evidence="1">Uncharacterized protein</fullName>
    </submittedName>
</protein>
<dbReference type="AlphaFoldDB" id="A0AAV9ZTZ3"/>
<comment type="caution">
    <text evidence="1">The sequence shown here is derived from an EMBL/GenBank/DDBJ whole genome shotgun (WGS) entry which is preliminary data.</text>
</comment>
<accession>A0AAV9ZTZ3</accession>
<dbReference type="Proteomes" id="UP001362999">
    <property type="component" value="Unassembled WGS sequence"/>
</dbReference>
<evidence type="ECO:0000313" key="1">
    <source>
        <dbReference type="EMBL" id="KAK6991947.1"/>
    </source>
</evidence>
<sequence length="443" mass="49571">MATVTLTPGLVALPKVGHGVTVLWLVASVQVSTVLVPLPSIPTATSYVTPVEYCRIAARPGRKGVLRVMAKKEVSVESLIAACLLGPEAVGTRDWGPKADRQCEKVDKEGARETILTPHLDAYQAAKDQGRRQERKILKRICREFHARVGWRVRDHEEPVLKEWDPTAPEEEEMLSPEEEAEKAARILELDARIRRWFTYRLRKIRKSLRSNRDIDPRKDPYAVLLANLSGVTAPPKALQAYQQFMRESYDDKIAPVVAERWEEEKKDKIRLAERSKEPKAGFRAEVARQKTIGGRAKEQAAEAKEAYVRSLKNSPSQAPEARQKCIDSVADFVGPILQGLHAHTGMHATLIMGGPVPMYGGELRTLHVSYGRNRTVLGLLLEILNASFLRAARNNPRELANASIDSCTAAAFHLALLWAAIEKNEDSGTKWYLCKRSVVRRT</sequence>
<dbReference type="EMBL" id="JAWWNJ010000114">
    <property type="protein sequence ID" value="KAK6991947.1"/>
    <property type="molecule type" value="Genomic_DNA"/>
</dbReference>